<evidence type="ECO:0000256" key="4">
    <source>
        <dbReference type="ARBA" id="ARBA00022490"/>
    </source>
</evidence>
<dbReference type="STRING" id="59895.A0A103XJ56"/>
<dbReference type="Gramene" id="KVH91730">
    <property type="protein sequence ID" value="KVH91730"/>
    <property type="gene ID" value="Ccrd_006253"/>
</dbReference>
<dbReference type="PANTHER" id="PTHR31213">
    <property type="entry name" value="OS08G0374000 PROTEIN-RELATED"/>
    <property type="match status" value="1"/>
</dbReference>
<dbReference type="GO" id="GO:0038023">
    <property type="term" value="F:signaling receptor activity"/>
    <property type="evidence" value="ECO:0007669"/>
    <property type="project" value="TreeGrafter"/>
</dbReference>
<dbReference type="Proteomes" id="UP000243975">
    <property type="component" value="Unassembled WGS sequence"/>
</dbReference>
<dbReference type="InterPro" id="IPR019587">
    <property type="entry name" value="Polyketide_cyclase/dehydratase"/>
</dbReference>
<evidence type="ECO:0000256" key="7">
    <source>
        <dbReference type="ARBA" id="ARBA00023242"/>
    </source>
</evidence>
<evidence type="ECO:0000256" key="8">
    <source>
        <dbReference type="ARBA" id="ARBA00023272"/>
    </source>
</evidence>
<organism evidence="10 11">
    <name type="scientific">Cynara cardunculus var. scolymus</name>
    <name type="common">Globe artichoke</name>
    <name type="synonym">Cynara scolymus</name>
    <dbReference type="NCBI Taxonomy" id="59895"/>
    <lineage>
        <taxon>Eukaryota</taxon>
        <taxon>Viridiplantae</taxon>
        <taxon>Streptophyta</taxon>
        <taxon>Embryophyta</taxon>
        <taxon>Tracheophyta</taxon>
        <taxon>Spermatophyta</taxon>
        <taxon>Magnoliopsida</taxon>
        <taxon>eudicotyledons</taxon>
        <taxon>Gunneridae</taxon>
        <taxon>Pentapetalae</taxon>
        <taxon>asterids</taxon>
        <taxon>campanulids</taxon>
        <taxon>Asterales</taxon>
        <taxon>Asteraceae</taxon>
        <taxon>Carduoideae</taxon>
        <taxon>Cardueae</taxon>
        <taxon>Carduinae</taxon>
        <taxon>Cynara</taxon>
    </lineage>
</organism>
<comment type="subcellular location">
    <subcellularLocation>
        <location evidence="2">Cytoplasm</location>
    </subcellularLocation>
    <subcellularLocation>
        <location evidence="1">Nucleus</location>
    </subcellularLocation>
</comment>
<proteinExistence type="inferred from homology"/>
<keyword evidence="11" id="KW-1185">Reference proteome</keyword>
<dbReference type="GO" id="GO:0004864">
    <property type="term" value="F:protein phosphatase inhibitor activity"/>
    <property type="evidence" value="ECO:0007669"/>
    <property type="project" value="UniProtKB-KW"/>
</dbReference>
<evidence type="ECO:0000256" key="3">
    <source>
        <dbReference type="ARBA" id="ARBA00008594"/>
    </source>
</evidence>
<evidence type="ECO:0000256" key="5">
    <source>
        <dbReference type="ARBA" id="ARBA00022682"/>
    </source>
</evidence>
<keyword evidence="5" id="KW-0938">Abscisic acid signaling pathway</keyword>
<keyword evidence="8" id="KW-0650">Protein phosphatase inhibitor</keyword>
<dbReference type="GO" id="GO:0010427">
    <property type="term" value="F:abscisic acid binding"/>
    <property type="evidence" value="ECO:0007669"/>
    <property type="project" value="TreeGrafter"/>
</dbReference>
<evidence type="ECO:0000256" key="9">
    <source>
        <dbReference type="SAM" id="MobiDB-lite"/>
    </source>
</evidence>
<reference evidence="10 11" key="1">
    <citation type="journal article" date="2016" name="Sci. Rep.">
        <title>The genome sequence of the outbreeding globe artichoke constructed de novo incorporating a phase-aware low-pass sequencing strategy of F1 progeny.</title>
        <authorList>
            <person name="Scaglione D."/>
            <person name="Reyes-Chin-Wo S."/>
            <person name="Acquadro A."/>
            <person name="Froenicke L."/>
            <person name="Portis E."/>
            <person name="Beitel C."/>
            <person name="Tirone M."/>
            <person name="Mauro R."/>
            <person name="Lo Monaco A."/>
            <person name="Mauromicale G."/>
            <person name="Faccioli P."/>
            <person name="Cattivelli L."/>
            <person name="Rieseberg L."/>
            <person name="Michelmore R."/>
            <person name="Lanteri S."/>
        </authorList>
    </citation>
    <scope>NUCLEOTIDE SEQUENCE [LARGE SCALE GENOMIC DNA]</scope>
    <source>
        <strain evidence="10">2C</strain>
    </source>
</reference>
<feature type="region of interest" description="Disordered" evidence="9">
    <location>
        <begin position="13"/>
        <end position="32"/>
    </location>
</feature>
<dbReference type="GO" id="GO:0005737">
    <property type="term" value="C:cytoplasm"/>
    <property type="evidence" value="ECO:0007669"/>
    <property type="project" value="UniProtKB-SubCell"/>
</dbReference>
<dbReference type="CDD" id="cd07821">
    <property type="entry name" value="PYR_PYL_RCAR_like"/>
    <property type="match status" value="1"/>
</dbReference>
<name>A0A103XJ56_CYNCS</name>
<dbReference type="EMBL" id="LEKV01004909">
    <property type="protein sequence ID" value="KVH91730.1"/>
    <property type="molecule type" value="Genomic_DNA"/>
</dbReference>
<evidence type="ECO:0000256" key="1">
    <source>
        <dbReference type="ARBA" id="ARBA00004123"/>
    </source>
</evidence>
<evidence type="ECO:0000313" key="10">
    <source>
        <dbReference type="EMBL" id="KVH91730.1"/>
    </source>
</evidence>
<keyword evidence="7" id="KW-0539">Nucleus</keyword>
<dbReference type="PANTHER" id="PTHR31213:SF6">
    <property type="entry name" value="ABSCISIC ACID RECEPTOR PYR1"/>
    <property type="match status" value="1"/>
</dbReference>
<comment type="similarity">
    <text evidence="3">Belongs to the PYR/PYL/RCAR abscisic acid intracellular receptor family.</text>
</comment>
<keyword evidence="6" id="KW-0675">Receptor</keyword>
<evidence type="ECO:0000256" key="2">
    <source>
        <dbReference type="ARBA" id="ARBA00004496"/>
    </source>
</evidence>
<accession>A0A103XJ56</accession>
<keyword evidence="4" id="KW-0963">Cytoplasm</keyword>
<gene>
    <name evidence="10" type="ORF">Ccrd_006253</name>
</gene>
<sequence>MNPLRVGERATKVAAENQLAPPSEETSTAHHLSVPPCLTQNEFDELHPFVTEFHTYQLTSSRCSSLLAQRIHAPLDVVWSVVRRFDKPQIYKHFIKSCTVADGFTMTVGCTRAVDVISGLPAATSTERLDVMDDERHVISFTVIGGEHRLRNYQAVTTVHEVGAQPPETVVLESYVVDVPEGNTEEDTRLFADTVVKLNLQKLAAVSEAAAGRDRAATTMSRR</sequence>
<evidence type="ECO:0000256" key="6">
    <source>
        <dbReference type="ARBA" id="ARBA00023170"/>
    </source>
</evidence>
<dbReference type="GO" id="GO:0005634">
    <property type="term" value="C:nucleus"/>
    <property type="evidence" value="ECO:0007669"/>
    <property type="project" value="UniProtKB-SubCell"/>
</dbReference>
<dbReference type="AlphaFoldDB" id="A0A103XJ56"/>
<dbReference type="InterPro" id="IPR023393">
    <property type="entry name" value="START-like_dom_sf"/>
</dbReference>
<dbReference type="Pfam" id="PF10604">
    <property type="entry name" value="Polyketide_cyc2"/>
    <property type="match status" value="1"/>
</dbReference>
<dbReference type="InterPro" id="IPR050279">
    <property type="entry name" value="Plant_def-hormone_signal"/>
</dbReference>
<dbReference type="SUPFAM" id="SSF55961">
    <property type="entry name" value="Bet v1-like"/>
    <property type="match status" value="1"/>
</dbReference>
<comment type="caution">
    <text evidence="10">The sequence shown here is derived from an EMBL/GenBank/DDBJ whole genome shotgun (WGS) entry which is preliminary data.</text>
</comment>
<protein>
    <submittedName>
        <fullName evidence="10">Polyketide cyclase/dehydrase</fullName>
    </submittedName>
</protein>
<dbReference type="Gene3D" id="3.30.530.20">
    <property type="match status" value="1"/>
</dbReference>
<dbReference type="OMA" id="HEEEPNG"/>
<evidence type="ECO:0000313" key="11">
    <source>
        <dbReference type="Proteomes" id="UP000243975"/>
    </source>
</evidence>
<dbReference type="GO" id="GO:0009738">
    <property type="term" value="P:abscisic acid-activated signaling pathway"/>
    <property type="evidence" value="ECO:0007669"/>
    <property type="project" value="UniProtKB-KW"/>
</dbReference>